<evidence type="ECO:0000313" key="2">
    <source>
        <dbReference type="Proteomes" id="UP001168575"/>
    </source>
</evidence>
<dbReference type="AlphaFoldDB" id="A0AA43RLB7"/>
<proteinExistence type="predicted"/>
<keyword evidence="2" id="KW-1185">Reference proteome</keyword>
<accession>A0AA43RLB7</accession>
<dbReference type="EMBL" id="JAUMVS010000368">
    <property type="protein sequence ID" value="MDO4842911.1"/>
    <property type="molecule type" value="Genomic_DNA"/>
</dbReference>
<reference evidence="1" key="1">
    <citation type="submission" date="2023-07" db="EMBL/GenBank/DDBJ databases">
        <title>Between Cages and Wild: Unraveling the Impact of Captivity on Animal Microbiomes and Antimicrobial Resistance.</title>
        <authorList>
            <person name="Schmartz G.P."/>
            <person name="Rehner J."/>
            <person name="Schuff M.J."/>
            <person name="Becker S.L."/>
            <person name="Kravczyk M."/>
            <person name="Gurevich A."/>
            <person name="Francke R."/>
            <person name="Mueller R."/>
            <person name="Keller V."/>
            <person name="Keller A."/>
        </authorList>
    </citation>
    <scope>NUCLEOTIDE SEQUENCE</scope>
    <source>
        <strain evidence="1">S12M_St_49</strain>
    </source>
</reference>
<name>A0AA43RLB7_9ACTN</name>
<sequence>GYEDILYDTSKVFEGDDIWLEIDAIDFAQKLYDEILKDENSFKYEDEFHSTYTIKSGKLPQDKLSIKLDDGRVLGFQTVDITYSLEDKCITDVYVYYAYLLEE</sequence>
<dbReference type="Proteomes" id="UP001168575">
    <property type="component" value="Unassembled WGS sequence"/>
</dbReference>
<protein>
    <submittedName>
        <fullName evidence="1">Uncharacterized protein</fullName>
    </submittedName>
</protein>
<organism evidence="1 2">
    <name type="scientific">Phoenicibacter congonensis</name>
    <dbReference type="NCBI Taxonomy" id="1944646"/>
    <lineage>
        <taxon>Bacteria</taxon>
        <taxon>Bacillati</taxon>
        <taxon>Actinomycetota</taxon>
        <taxon>Coriobacteriia</taxon>
        <taxon>Eggerthellales</taxon>
        <taxon>Eggerthellaceae</taxon>
        <taxon>Phoenicibacter</taxon>
    </lineage>
</organism>
<gene>
    <name evidence="1" type="ORF">Q3982_09570</name>
</gene>
<comment type="caution">
    <text evidence="1">The sequence shown here is derived from an EMBL/GenBank/DDBJ whole genome shotgun (WGS) entry which is preliminary data.</text>
</comment>
<feature type="non-terminal residue" evidence="1">
    <location>
        <position position="1"/>
    </location>
</feature>
<evidence type="ECO:0000313" key="1">
    <source>
        <dbReference type="EMBL" id="MDO4842911.1"/>
    </source>
</evidence>